<dbReference type="EMBL" id="CP022743">
    <property type="protein sequence ID" value="ASU32461.1"/>
    <property type="molecule type" value="Genomic_DNA"/>
</dbReference>
<feature type="transmembrane region" description="Helical" evidence="1">
    <location>
        <begin position="32"/>
        <end position="53"/>
    </location>
</feature>
<organism evidence="2 3">
    <name type="scientific">Mucilaginibacter xinganensis</name>
    <dbReference type="NCBI Taxonomy" id="1234841"/>
    <lineage>
        <taxon>Bacteria</taxon>
        <taxon>Pseudomonadati</taxon>
        <taxon>Bacteroidota</taxon>
        <taxon>Sphingobacteriia</taxon>
        <taxon>Sphingobacteriales</taxon>
        <taxon>Sphingobacteriaceae</taxon>
        <taxon>Mucilaginibacter</taxon>
    </lineage>
</organism>
<keyword evidence="1" id="KW-1133">Transmembrane helix</keyword>
<proteinExistence type="predicted"/>
<sequence length="222" mass="25944">MEDHANSRHKKTVQPVAKARQEVYVLRDLKEYLGESLLIIFSVLLALVLTEFINKQHEKSQTKELLNNIKEELKKNKQAEQEQYVYQQGILKRIDSVLRDPGLQKKVLTDGTFHLDYLAPEGVSLHDLSRVAWQVAQSHDITPKLEFKLVEMLTDIYDQQARIDKIEDKEAAVFLNYESRKPENIRETLILMRDNYHGWAFDRAPALIKKYDAAIKEIDRDL</sequence>
<name>A0A223NSH2_9SPHI</name>
<gene>
    <name evidence="2" type="ORF">MuYL_0558</name>
</gene>
<keyword evidence="3" id="KW-1185">Reference proteome</keyword>
<evidence type="ECO:0000313" key="3">
    <source>
        <dbReference type="Proteomes" id="UP000215002"/>
    </source>
</evidence>
<evidence type="ECO:0000256" key="1">
    <source>
        <dbReference type="SAM" id="Phobius"/>
    </source>
</evidence>
<dbReference type="KEGG" id="muc:MuYL_0558"/>
<dbReference type="AlphaFoldDB" id="A0A223NSH2"/>
<keyword evidence="1" id="KW-0812">Transmembrane</keyword>
<evidence type="ECO:0000313" key="2">
    <source>
        <dbReference type="EMBL" id="ASU32461.1"/>
    </source>
</evidence>
<dbReference type="Proteomes" id="UP000215002">
    <property type="component" value="Chromosome"/>
</dbReference>
<protein>
    <submittedName>
        <fullName evidence="2">Uncharacterized protein</fullName>
    </submittedName>
</protein>
<reference evidence="2 3" key="1">
    <citation type="submission" date="2017-08" db="EMBL/GenBank/DDBJ databases">
        <title>Complete genome sequence of Mucilaginibacter sp. strain BJC16-A31.</title>
        <authorList>
            <consortium name="Henan University of Science and Technology"/>
            <person name="You X."/>
        </authorList>
    </citation>
    <scope>NUCLEOTIDE SEQUENCE [LARGE SCALE GENOMIC DNA]</scope>
    <source>
        <strain evidence="2 3">BJC16-A31</strain>
    </source>
</reference>
<accession>A0A223NSH2</accession>
<keyword evidence="1" id="KW-0472">Membrane</keyword>
<dbReference type="OrthoDB" id="796083at2"/>
<dbReference type="RefSeq" id="WP_094569047.1">
    <property type="nucleotide sequence ID" value="NZ_CP022743.1"/>
</dbReference>